<dbReference type="EMBL" id="JACHEP010000010">
    <property type="protein sequence ID" value="MBB5324961.1"/>
    <property type="molecule type" value="Genomic_DNA"/>
</dbReference>
<comment type="caution">
    <text evidence="2">The sequence shown here is derived from an EMBL/GenBank/DDBJ whole genome shotgun (WGS) entry which is preliminary data.</text>
</comment>
<sequence>MNINTLERHCIKALKVFDWVNSVLNIQLKEITKIKEDKFDDLICCDFQVPCNSKVPSTIWTGLGVENISGTINIVFHCGCGGIMDVIVNGEKLISLIEGASFCATISDLQSINVLCHSPSDQLGFCKGELKMVLHFNPFKNKGSCIDLKKTKCFLSDSCGNPLDPTVPGSIICEELQEENGRKNVGAMLPNGQFVVLQKVKVLKRGFVTVEFFDEKGDIWKKCTIPFSEIETFFLCAPIGTVLNCKITDFDCETYIIPSLDSEWFEMIIFIKICQDIRILGEVKIEVVGNFCEPRRAIEIKKTCSAPIPPSQCFSTF</sequence>
<evidence type="ECO:0000313" key="3">
    <source>
        <dbReference type="Proteomes" id="UP000520011"/>
    </source>
</evidence>
<dbReference type="Pfam" id="PF13157">
    <property type="entry name" value="Enas"/>
    <property type="match status" value="1"/>
</dbReference>
<dbReference type="RefSeq" id="WP_183254106.1">
    <property type="nucleotide sequence ID" value="NZ_JACHEP010000010.1"/>
</dbReference>
<keyword evidence="3" id="KW-1185">Reference proteome</keyword>
<evidence type="ECO:0000259" key="1">
    <source>
        <dbReference type="Pfam" id="PF13157"/>
    </source>
</evidence>
<organism evidence="2 3">
    <name type="scientific">Anoxybacteroides tepidamans</name>
    <dbReference type="NCBI Taxonomy" id="265948"/>
    <lineage>
        <taxon>Bacteria</taxon>
        <taxon>Bacillati</taxon>
        <taxon>Bacillota</taxon>
        <taxon>Bacilli</taxon>
        <taxon>Bacillales</taxon>
        <taxon>Anoxybacillaceae</taxon>
        <taxon>Anoxybacteroides</taxon>
    </lineage>
</organism>
<dbReference type="InterPro" id="IPR025055">
    <property type="entry name" value="Ena_core"/>
</dbReference>
<name>A0A7W8IS66_9BACL</name>
<protein>
    <recommendedName>
        <fullName evidence="1">Endospore appendages core domain-containing protein</fullName>
    </recommendedName>
</protein>
<dbReference type="AlphaFoldDB" id="A0A7W8IS66"/>
<evidence type="ECO:0000313" key="2">
    <source>
        <dbReference type="EMBL" id="MBB5324961.1"/>
    </source>
</evidence>
<feature type="domain" description="Endospore appendages core" evidence="1">
    <location>
        <begin position="35"/>
        <end position="136"/>
    </location>
</feature>
<reference evidence="2 3" key="1">
    <citation type="submission" date="2020-08" db="EMBL/GenBank/DDBJ databases">
        <title>Genomic Encyclopedia of Type Strains, Phase IV (KMG-IV): sequencing the most valuable type-strain genomes for metagenomic binning, comparative biology and taxonomic classification.</title>
        <authorList>
            <person name="Goeker M."/>
        </authorList>
    </citation>
    <scope>NUCLEOTIDE SEQUENCE [LARGE SCALE GENOMIC DNA]</scope>
    <source>
        <strain evidence="2 3">DSM 16325</strain>
    </source>
</reference>
<gene>
    <name evidence="2" type="ORF">HNQ34_002060</name>
</gene>
<dbReference type="Proteomes" id="UP000520011">
    <property type="component" value="Unassembled WGS sequence"/>
</dbReference>
<proteinExistence type="predicted"/>
<accession>A0A7W8IS66</accession>